<reference evidence="1" key="2">
    <citation type="submission" date="2015-03" db="UniProtKB">
        <authorList>
            <consortium name="EnsemblPlants"/>
        </authorList>
    </citation>
    <scope>IDENTIFICATION</scope>
</reference>
<dbReference type="PaxDb" id="65489-OBART04G07730.1"/>
<name>A0A0D3FU90_9ORYZ</name>
<evidence type="ECO:0000313" key="1">
    <source>
        <dbReference type="EnsemblPlants" id="OBART04G07730.1"/>
    </source>
</evidence>
<accession>A0A0D3FU90</accession>
<dbReference type="HOGENOM" id="CLU_119249_0_0_1"/>
<dbReference type="EnsemblPlants" id="OBART04G07730.1">
    <property type="protein sequence ID" value="OBART04G07730.1"/>
    <property type="gene ID" value="OBART04G07730"/>
</dbReference>
<dbReference type="Gramene" id="OBART04G07730.1">
    <property type="protein sequence ID" value="OBART04G07730.1"/>
    <property type="gene ID" value="OBART04G07730"/>
</dbReference>
<proteinExistence type="predicted"/>
<dbReference type="Proteomes" id="UP000026960">
    <property type="component" value="Chromosome 4"/>
</dbReference>
<sequence>MMGNNNNSVATVTTTIVKASRGADPLVPVSGAMLVKERQGMAVEVQDPPPRPTMGGSIEGGKGVLRRGSNGFWGSDDDIGLCRRRRQYEWELGLLNRFAVLQILFRCSASRGSWFICTPWSLCIGLMSSVVPRAARLKEDVDGTDLWRVTLDGCGTDLAKRSADKPYINADPTTGPTMVQIWCQREQQGGCGTDPTMR</sequence>
<protein>
    <submittedName>
        <fullName evidence="1">Uncharacterized protein</fullName>
    </submittedName>
</protein>
<reference evidence="1" key="1">
    <citation type="journal article" date="2009" name="Rice">
        <title>De Novo Next Generation Sequencing of Plant Genomes.</title>
        <authorList>
            <person name="Rounsley S."/>
            <person name="Marri P.R."/>
            <person name="Yu Y."/>
            <person name="He R."/>
            <person name="Sisneros N."/>
            <person name="Goicoechea J.L."/>
            <person name="Lee S.J."/>
            <person name="Angelova A."/>
            <person name="Kudrna D."/>
            <person name="Luo M."/>
            <person name="Affourtit J."/>
            <person name="Desany B."/>
            <person name="Knight J."/>
            <person name="Niazi F."/>
            <person name="Egholm M."/>
            <person name="Wing R.A."/>
        </authorList>
    </citation>
    <scope>NUCLEOTIDE SEQUENCE [LARGE SCALE GENOMIC DNA]</scope>
    <source>
        <strain evidence="1">cv. IRGC 105608</strain>
    </source>
</reference>
<evidence type="ECO:0000313" key="2">
    <source>
        <dbReference type="Proteomes" id="UP000026960"/>
    </source>
</evidence>
<organism evidence="1">
    <name type="scientific">Oryza barthii</name>
    <dbReference type="NCBI Taxonomy" id="65489"/>
    <lineage>
        <taxon>Eukaryota</taxon>
        <taxon>Viridiplantae</taxon>
        <taxon>Streptophyta</taxon>
        <taxon>Embryophyta</taxon>
        <taxon>Tracheophyta</taxon>
        <taxon>Spermatophyta</taxon>
        <taxon>Magnoliopsida</taxon>
        <taxon>Liliopsida</taxon>
        <taxon>Poales</taxon>
        <taxon>Poaceae</taxon>
        <taxon>BOP clade</taxon>
        <taxon>Oryzoideae</taxon>
        <taxon>Oryzeae</taxon>
        <taxon>Oryzinae</taxon>
        <taxon>Oryza</taxon>
    </lineage>
</organism>
<dbReference type="AlphaFoldDB" id="A0A0D3FU90"/>
<keyword evidence="2" id="KW-1185">Reference proteome</keyword>